<accession>A0ABS6XPG9</accession>
<dbReference type="Proteomes" id="UP001197214">
    <property type="component" value="Unassembled WGS sequence"/>
</dbReference>
<sequence>MRGMTWDHARGYDPLEAASRLWESRTGQPISWERRSLQDFESYPVDELARAYDLIVIDHPHVGQVAEANCLISFDSGLEQIAAGSVGGSFESYCWKGKQWALPIDAAAQVQAWVPSRREARVTHWQALPAIAADGRLAIPMRPPHSLMSLFTLCGLLNVSLTVAGPDLFPADAVRAVQMLAELSRKIDPAIFTMDPIAVLEAMAEPDSRLDVAPLIYGYVSYARHGFRKTRIAFADIPAMGDAGPTGSALGGTGIAVSSHAADPKAAGEFARWVASGEVQRDVFATNGGQPAHALAWAADSVNAPVADFYRATRATLDRAWLRPRHDGYMQFQHDASLRLNEGLLAGEDAESILNALNFRFRQSL</sequence>
<name>A0ABS6XPG9_9SPHN</name>
<evidence type="ECO:0000313" key="1">
    <source>
        <dbReference type="EMBL" id="MBW4331774.1"/>
    </source>
</evidence>
<gene>
    <name evidence="1" type="ORF">KY084_12940</name>
</gene>
<organism evidence="1 2">
    <name type="scientific">Stakelama flava</name>
    <dbReference type="NCBI Taxonomy" id="2860338"/>
    <lineage>
        <taxon>Bacteria</taxon>
        <taxon>Pseudomonadati</taxon>
        <taxon>Pseudomonadota</taxon>
        <taxon>Alphaproteobacteria</taxon>
        <taxon>Sphingomonadales</taxon>
        <taxon>Sphingomonadaceae</taxon>
        <taxon>Stakelama</taxon>
    </lineage>
</organism>
<reference evidence="1 2" key="1">
    <citation type="submission" date="2021-07" db="EMBL/GenBank/DDBJ databases">
        <title>Stakelama flava sp. nov., a novel endophytic bacterium isolated from branch of Kandelia candel.</title>
        <authorList>
            <person name="Tuo L."/>
        </authorList>
    </citation>
    <scope>NUCLEOTIDE SEQUENCE [LARGE SCALE GENOMIC DNA]</scope>
    <source>
        <strain evidence="1 2">CBK3Z-3</strain>
    </source>
</reference>
<comment type="caution">
    <text evidence="1">The sequence shown here is derived from an EMBL/GenBank/DDBJ whole genome shotgun (WGS) entry which is preliminary data.</text>
</comment>
<dbReference type="RefSeq" id="WP_219238898.1">
    <property type="nucleotide sequence ID" value="NZ_JAHWZX010000013.1"/>
</dbReference>
<evidence type="ECO:0000313" key="2">
    <source>
        <dbReference type="Proteomes" id="UP001197214"/>
    </source>
</evidence>
<keyword evidence="2" id="KW-1185">Reference proteome</keyword>
<dbReference type="EMBL" id="JAHWZX010000013">
    <property type="protein sequence ID" value="MBW4331774.1"/>
    <property type="molecule type" value="Genomic_DNA"/>
</dbReference>
<protein>
    <submittedName>
        <fullName evidence="1">Extracellular solute-binding protein</fullName>
    </submittedName>
</protein>
<dbReference type="InterPro" id="IPR006059">
    <property type="entry name" value="SBP"/>
</dbReference>
<proteinExistence type="predicted"/>
<dbReference type="Pfam" id="PF13416">
    <property type="entry name" value="SBP_bac_8"/>
    <property type="match status" value="1"/>
</dbReference>